<accession>A0A4W4EIQ4</accession>
<reference evidence="4" key="1">
    <citation type="journal article" date="2014" name="Science">
        <title>Nonhuman genetics. Genomic basis for the convergent evolution of electric organs.</title>
        <authorList>
            <person name="Gallant J.R."/>
            <person name="Traeger L.L."/>
            <person name="Volkening J.D."/>
            <person name="Moffett H."/>
            <person name="Chen P.H."/>
            <person name="Novina C.D."/>
            <person name="Phillips G.N.Jr."/>
            <person name="Anand R."/>
            <person name="Wells G.B."/>
            <person name="Pinch M."/>
            <person name="Guth R."/>
            <person name="Unguez G.A."/>
            <person name="Albert J.S."/>
            <person name="Zakon H.H."/>
            <person name="Samanta M.P."/>
            <person name="Sussman M.R."/>
        </authorList>
    </citation>
    <scope>NUCLEOTIDE SEQUENCE [LARGE SCALE GENOMIC DNA]</scope>
</reference>
<protein>
    <recommendedName>
        <fullName evidence="2">CIP2A N-terminal domain-containing protein</fullName>
    </recommendedName>
</protein>
<reference evidence="3" key="4">
    <citation type="submission" date="2025-08" db="UniProtKB">
        <authorList>
            <consortium name="Ensembl"/>
        </authorList>
    </citation>
    <scope>IDENTIFICATION</scope>
</reference>
<gene>
    <name evidence="3" type="primary">CIP2A</name>
</gene>
<dbReference type="PANTHER" id="PTHR23161:SF2">
    <property type="entry name" value="PROTEIN CIP2A"/>
    <property type="match status" value="1"/>
</dbReference>
<reference evidence="3" key="3">
    <citation type="submission" date="2020-05" db="EMBL/GenBank/DDBJ databases">
        <title>Electrophorus electricus (electric eel) genome, fEleEle1, primary haplotype.</title>
        <authorList>
            <person name="Myers G."/>
            <person name="Meyer A."/>
            <person name="Fedrigo O."/>
            <person name="Formenti G."/>
            <person name="Rhie A."/>
            <person name="Tracey A."/>
            <person name="Sims Y."/>
            <person name="Jarvis E.D."/>
        </authorList>
    </citation>
    <scope>NUCLEOTIDE SEQUENCE [LARGE SCALE GENOMIC DNA]</scope>
</reference>
<feature type="domain" description="CIP2A N-terminal" evidence="2">
    <location>
        <begin position="21"/>
        <end position="561"/>
    </location>
</feature>
<keyword evidence="4" id="KW-1185">Reference proteome</keyword>
<evidence type="ECO:0000313" key="3">
    <source>
        <dbReference type="Ensembl" id="ENSEEEP00000011260.2"/>
    </source>
</evidence>
<proteinExistence type="predicted"/>
<feature type="coiled-coil region" evidence="1">
    <location>
        <begin position="648"/>
        <end position="703"/>
    </location>
</feature>
<dbReference type="Ensembl" id="ENSEEET00000011389.2">
    <property type="protein sequence ID" value="ENSEEEP00000011260.2"/>
    <property type="gene ID" value="ENSEEEG00000005705.2"/>
</dbReference>
<dbReference type="InterPro" id="IPR042510">
    <property type="entry name" value="CIP2A"/>
</dbReference>
<reference evidence="4" key="2">
    <citation type="journal article" date="2017" name="Sci. Adv.">
        <title>A tail of two voltages: Proteomic comparison of the three electric organs of the electric eel.</title>
        <authorList>
            <person name="Traeger L.L."/>
            <person name="Sabat G."/>
            <person name="Barrett-Wilt G.A."/>
            <person name="Wells G.B."/>
            <person name="Sussman M.R."/>
        </authorList>
    </citation>
    <scope>NUCLEOTIDE SEQUENCE [LARGE SCALE GENOMIC DNA]</scope>
</reference>
<evidence type="ECO:0000313" key="4">
    <source>
        <dbReference type="Proteomes" id="UP000314983"/>
    </source>
</evidence>
<dbReference type="GeneTree" id="ENSGT00940000153251"/>
<keyword evidence="1" id="KW-0175">Coiled coil</keyword>
<dbReference type="PANTHER" id="PTHR23161">
    <property type="entry name" value="PROTEIN CIP2A"/>
    <property type="match status" value="1"/>
</dbReference>
<dbReference type="STRING" id="8005.ENSEEEP00000011260"/>
<sequence length="943" mass="105028">MDVTACLKTLLLAVRQYKSNKGTLNSSQLQKQIEELSTFKCSRVLCSGQVLPSECLSGLLEVAGDPNTSHILTGTILSLLAQLASDDESREALHSRYSVVGVLAAVIHGNRGSAEEPVVLQCLQVLQRLTYNVRILPYVSHIDELLNFLTLNIQLKNDDISKACLGLMANLCRHNQSVQAQVKCQSNVKAFYRALINFLSHSCLTVVIFALSILSSLTLSEEVGQKLFNAKNIHQTFQLIFNITVNGDGTLTRNYAVDLLVDLLENPKIADYLTKYKHLPVCLSEVVGLLYGKDPDTAAKVLELLMSLCSVPALRGLICETVLRPPAPRLQPGARCRAPEPCLALLRWATGPLQGPEVCSLLALSLLAELFEEAIDSPLSVSACSFAELLLPELWVLLQPPDPSGGESLLKRHCVRAGRSLTCPLLCGDDVLKTLVSQHVCADLCTAQVELLLSHSQDRFSLTCSSSTSQLSQMCSETVLKTLELMSRLKDHVDDMEAVFYRILQDQRMITPLSLALTSTHRECVLVALRVLFKAAPLPDFPTVILGESIAAENAYQQQEAKLVAQGGGMLETRVPAGKSFVLSSPNSPTHHNIDSLIEKLRNGMEFQEQIKDVHMSEIIDVYEQKLSALASKEGHLQDLLEAKTLALSQADRLIAQYRSQRAQAEAEARKLASLLKDTEQRKEELQAEQGDLLVEMERLKTDSQELLRHNSRLQAVSDEHQGLKGNYNQLLCRYNKNEGMLKELQAAQITLTQQAEGLKRSIETHRLQRERLCAEVEQKEQRVTALEATVQEKHAIIAGLQLEVERQVEQATEMEESVSILRRELSKTEQARKEAIIKVGSVYPLCSKKQPHIQNLWHHLFSVSVFIPHVWDFLSKKLNRLHMAMLSWISWIYLFVMPTSTHPTRNMTDVPAYACEPSSRGMADRCLGVVWSVEGWVVRWGG</sequence>
<evidence type="ECO:0000259" key="2">
    <source>
        <dbReference type="Pfam" id="PF21044"/>
    </source>
</evidence>
<dbReference type="SUPFAM" id="SSF48371">
    <property type="entry name" value="ARM repeat"/>
    <property type="match status" value="1"/>
</dbReference>
<dbReference type="InterPro" id="IPR011989">
    <property type="entry name" value="ARM-like"/>
</dbReference>
<dbReference type="AlphaFoldDB" id="A0A4W4EIQ4"/>
<dbReference type="InterPro" id="IPR016024">
    <property type="entry name" value="ARM-type_fold"/>
</dbReference>
<organism evidence="3 4">
    <name type="scientific">Electrophorus electricus</name>
    <name type="common">Electric eel</name>
    <name type="synonym">Gymnotus electricus</name>
    <dbReference type="NCBI Taxonomy" id="8005"/>
    <lineage>
        <taxon>Eukaryota</taxon>
        <taxon>Metazoa</taxon>
        <taxon>Chordata</taxon>
        <taxon>Craniata</taxon>
        <taxon>Vertebrata</taxon>
        <taxon>Euteleostomi</taxon>
        <taxon>Actinopterygii</taxon>
        <taxon>Neopterygii</taxon>
        <taxon>Teleostei</taxon>
        <taxon>Ostariophysi</taxon>
        <taxon>Gymnotiformes</taxon>
        <taxon>Gymnotoidei</taxon>
        <taxon>Gymnotidae</taxon>
        <taxon>Electrophorus</taxon>
    </lineage>
</organism>
<evidence type="ECO:0000256" key="1">
    <source>
        <dbReference type="SAM" id="Coils"/>
    </source>
</evidence>
<dbReference type="InterPro" id="IPR048701">
    <property type="entry name" value="CIP2A_N"/>
</dbReference>
<dbReference type="Pfam" id="PF21044">
    <property type="entry name" value="CIP2A_N"/>
    <property type="match status" value="1"/>
</dbReference>
<reference evidence="3" key="5">
    <citation type="submission" date="2025-09" db="UniProtKB">
        <authorList>
            <consortium name="Ensembl"/>
        </authorList>
    </citation>
    <scope>IDENTIFICATION</scope>
</reference>
<dbReference type="Proteomes" id="UP000314983">
    <property type="component" value="Chromosome 5"/>
</dbReference>
<name>A0A4W4EIQ4_ELEEL</name>
<dbReference type="Gene3D" id="1.25.10.10">
    <property type="entry name" value="Leucine-rich Repeat Variant"/>
    <property type="match status" value="1"/>
</dbReference>
<feature type="coiled-coil region" evidence="1">
    <location>
        <begin position="742"/>
        <end position="832"/>
    </location>
</feature>
<dbReference type="OMA" id="HHVQSTE"/>